<dbReference type="AlphaFoldDB" id="A0A2N4TSH1"/>
<dbReference type="RefSeq" id="WP_102065726.1">
    <property type="nucleotide sequence ID" value="NZ_PKQE01000002.1"/>
</dbReference>
<reference evidence="1 2" key="1">
    <citation type="submission" date="2017-12" db="EMBL/GenBank/DDBJ databases">
        <title>Draft genome sequence of Ralstonia pickettii 52.</title>
        <authorList>
            <person name="Zheng B."/>
        </authorList>
    </citation>
    <scope>NUCLEOTIDE SEQUENCE [LARGE SCALE GENOMIC DNA]</scope>
    <source>
        <strain evidence="1 2">52</strain>
    </source>
</reference>
<comment type="caution">
    <text evidence="1">The sequence shown here is derived from an EMBL/GenBank/DDBJ whole genome shotgun (WGS) entry which is preliminary data.</text>
</comment>
<dbReference type="Proteomes" id="UP000234456">
    <property type="component" value="Unassembled WGS sequence"/>
</dbReference>
<gene>
    <name evidence="1" type="ORF">C0Q88_12000</name>
</gene>
<sequence length="79" mass="8938">MFDQFTLDIIDTFDGIQAFARREGDKDFGPLRKATEVLRQTATDMEQRALRATDATARDQYRVLAQGFAAAVDICEQVH</sequence>
<evidence type="ECO:0000313" key="1">
    <source>
        <dbReference type="EMBL" id="PLC42662.1"/>
    </source>
</evidence>
<evidence type="ECO:0000313" key="2">
    <source>
        <dbReference type="Proteomes" id="UP000234456"/>
    </source>
</evidence>
<dbReference type="EMBL" id="PKQE01000002">
    <property type="protein sequence ID" value="PLC42662.1"/>
    <property type="molecule type" value="Genomic_DNA"/>
</dbReference>
<proteinExistence type="predicted"/>
<name>A0A2N4TSH1_RALPI</name>
<dbReference type="OrthoDB" id="8927419at2"/>
<protein>
    <submittedName>
        <fullName evidence="1">Type III secretion protein HrpX</fullName>
    </submittedName>
</protein>
<accession>A0A2N4TSH1</accession>
<organism evidence="1 2">
    <name type="scientific">Ralstonia pickettii</name>
    <name type="common">Burkholderia pickettii</name>
    <dbReference type="NCBI Taxonomy" id="329"/>
    <lineage>
        <taxon>Bacteria</taxon>
        <taxon>Pseudomonadati</taxon>
        <taxon>Pseudomonadota</taxon>
        <taxon>Betaproteobacteria</taxon>
        <taxon>Burkholderiales</taxon>
        <taxon>Burkholderiaceae</taxon>
        <taxon>Ralstonia</taxon>
    </lineage>
</organism>